<dbReference type="AlphaFoldDB" id="A0A3A6TXB2"/>
<organism evidence="3 4">
    <name type="scientific">Parashewanella spongiae</name>
    <dbReference type="NCBI Taxonomy" id="342950"/>
    <lineage>
        <taxon>Bacteria</taxon>
        <taxon>Pseudomonadati</taxon>
        <taxon>Pseudomonadota</taxon>
        <taxon>Gammaproteobacteria</taxon>
        <taxon>Alteromonadales</taxon>
        <taxon>Shewanellaceae</taxon>
        <taxon>Parashewanella</taxon>
    </lineage>
</organism>
<keyword evidence="4" id="KW-1185">Reference proteome</keyword>
<feature type="domain" description="DUF2007" evidence="1">
    <location>
        <begin position="11"/>
        <end position="74"/>
    </location>
</feature>
<comment type="caution">
    <text evidence="3">The sequence shown here is derived from an EMBL/GenBank/DDBJ whole genome shotgun (WGS) entry which is preliminary data.</text>
</comment>
<dbReference type="OrthoDB" id="9814654at2"/>
<reference evidence="3 4" key="1">
    <citation type="submission" date="2018-09" db="EMBL/GenBank/DDBJ databases">
        <title>Phylogeny of the Shewanellaceae, and recommendation for two new genera, Pseudoshewanella and Parashewanella.</title>
        <authorList>
            <person name="Wang G."/>
        </authorList>
    </citation>
    <scope>NUCLEOTIDE SEQUENCE [LARGE SCALE GENOMIC DNA]</scope>
    <source>
        <strain evidence="3 4">KCTC 22492</strain>
    </source>
</reference>
<proteinExistence type="predicted"/>
<dbReference type="InterPro" id="IPR018551">
    <property type="entry name" value="DUF2007"/>
</dbReference>
<name>A0A3A6TXB2_9GAMM</name>
<protein>
    <submittedName>
        <fullName evidence="3">DUF2007 domain-containing protein</fullName>
    </submittedName>
</protein>
<accession>A0A3A6TXB2</accession>
<feature type="domain" description="DUF7577" evidence="2">
    <location>
        <begin position="80"/>
        <end position="104"/>
    </location>
</feature>
<evidence type="ECO:0000313" key="4">
    <source>
        <dbReference type="Proteomes" id="UP000273022"/>
    </source>
</evidence>
<dbReference type="InterPro" id="IPR055999">
    <property type="entry name" value="DUF7577"/>
</dbReference>
<dbReference type="Pfam" id="PF09413">
    <property type="entry name" value="DUF2007"/>
    <property type="match status" value="1"/>
</dbReference>
<dbReference type="Pfam" id="PF24463">
    <property type="entry name" value="DUF7577"/>
    <property type="match status" value="1"/>
</dbReference>
<evidence type="ECO:0000259" key="1">
    <source>
        <dbReference type="Pfam" id="PF09413"/>
    </source>
</evidence>
<evidence type="ECO:0000259" key="2">
    <source>
        <dbReference type="Pfam" id="PF24463"/>
    </source>
</evidence>
<gene>
    <name evidence="3" type="ORF">D5R81_02360</name>
</gene>
<evidence type="ECO:0000313" key="3">
    <source>
        <dbReference type="EMBL" id="RJY19109.1"/>
    </source>
</evidence>
<sequence length="110" mass="12305">MPMNDLSSEKTLLIKGSLIEVHAFKGLLETQGIDVELRGEALLGATGEFGLDAAYAEIWITSSQLEQAKAIMDQNNKKGEPWFCRECGEQNEFNFEICWKCSSENIESDL</sequence>
<dbReference type="EMBL" id="QYYH01000008">
    <property type="protein sequence ID" value="RJY19109.1"/>
    <property type="molecule type" value="Genomic_DNA"/>
</dbReference>
<dbReference type="Proteomes" id="UP000273022">
    <property type="component" value="Unassembled WGS sequence"/>
</dbReference>